<protein>
    <submittedName>
        <fullName evidence="1">Receptor Binding Protein sandwich domain, phage receptor.75A</fullName>
    </submittedName>
</protein>
<accession>A0A8S5M6A5</accession>
<proteinExistence type="predicted"/>
<organism evidence="1">
    <name type="scientific">Myoviridae sp. ctCL221</name>
    <dbReference type="NCBI Taxonomy" id="2826630"/>
    <lineage>
        <taxon>Viruses</taxon>
        <taxon>Duplodnaviria</taxon>
        <taxon>Heunggongvirae</taxon>
        <taxon>Uroviricota</taxon>
        <taxon>Caudoviricetes</taxon>
    </lineage>
</organism>
<dbReference type="EMBL" id="BK014833">
    <property type="protein sequence ID" value="DAD77754.1"/>
    <property type="molecule type" value="Genomic_DNA"/>
</dbReference>
<dbReference type="Gene3D" id="2.60.520.10">
    <property type="entry name" value="Phage fibre proteins"/>
    <property type="match status" value="1"/>
</dbReference>
<keyword evidence="1" id="KW-0675">Receptor</keyword>
<evidence type="ECO:0000313" key="1">
    <source>
        <dbReference type="EMBL" id="DAD77754.1"/>
    </source>
</evidence>
<reference evidence="1" key="1">
    <citation type="journal article" date="2021" name="Proc. Natl. Acad. Sci. U.S.A.">
        <title>A Catalog of Tens of Thousands of Viruses from Human Metagenomes Reveals Hidden Associations with Chronic Diseases.</title>
        <authorList>
            <person name="Tisza M.J."/>
            <person name="Buck C.B."/>
        </authorList>
    </citation>
    <scope>NUCLEOTIDE SEQUENCE</scope>
    <source>
        <strain evidence="1">CtCL221</strain>
    </source>
</reference>
<name>A0A8S5M6A5_9CAUD</name>
<sequence>MIKGFRFTNQLANAEVDARIHQEFLNKNDGIFYGMNISKTNNSITISEGLCEIAGRPVAVIDSETVNVGTENLYCLLILEIDLSKDSTKDVFNQASFKLLTSSTSYPTVTQQDINKYSGTESLYQLEFARFRSGLNGISEFKDTRKFLSFSGIYAQIKADCDAIINQIKQELKNVEDGSAYLLKKGDGKIEGSLEVTNNFKCNNITNSNRK</sequence>